<organism evidence="1 2">
    <name type="scientific">Aureimonas ureilytica</name>
    <dbReference type="NCBI Taxonomy" id="401562"/>
    <lineage>
        <taxon>Bacteria</taxon>
        <taxon>Pseudomonadati</taxon>
        <taxon>Pseudomonadota</taxon>
        <taxon>Alphaproteobacteria</taxon>
        <taxon>Hyphomicrobiales</taxon>
        <taxon>Aurantimonadaceae</taxon>
        <taxon>Aureimonas</taxon>
    </lineage>
</organism>
<dbReference type="AlphaFoldDB" id="A0A175R4S7"/>
<dbReference type="EMBL" id="LDPZ01000056">
    <property type="protein sequence ID" value="KTQ85541.1"/>
    <property type="molecule type" value="Genomic_DNA"/>
</dbReference>
<comment type="caution">
    <text evidence="1">The sequence shown here is derived from an EMBL/GenBank/DDBJ whole genome shotgun (WGS) entry which is preliminary data.</text>
</comment>
<evidence type="ECO:0008006" key="3">
    <source>
        <dbReference type="Google" id="ProtNLM"/>
    </source>
</evidence>
<evidence type="ECO:0000313" key="1">
    <source>
        <dbReference type="EMBL" id="KTQ85541.1"/>
    </source>
</evidence>
<proteinExistence type="predicted"/>
<accession>A0A175R4S7</accession>
<dbReference type="Proteomes" id="UP000078272">
    <property type="component" value="Unassembled WGS sequence"/>
</dbReference>
<sequence>MIPFLFVVFATVETGLLFMSQLTLDGGVDQVSRLVRTGQLDADDLKPETFRKIICERVEVFLSCDKLTIDLRTYSSFKDVDLSQPAESERNGTQTQQGSAKTIMALRVYYPWTPVSDVLNLLSDADRTVMLASVSAFRTEPY</sequence>
<name>A0A175R4S7_9HYPH</name>
<dbReference type="PATRIC" id="fig|401562.3.peg.3975"/>
<protein>
    <recommendedName>
        <fullName evidence="3">Pilus assembly protein TadE</fullName>
    </recommendedName>
</protein>
<reference evidence="1 2" key="1">
    <citation type="journal article" date="2016" name="Front. Microbiol.">
        <title>Genomic Resource of Rice Seed Associated Bacteria.</title>
        <authorList>
            <person name="Midha S."/>
            <person name="Bansal K."/>
            <person name="Sharma S."/>
            <person name="Kumar N."/>
            <person name="Patil P.P."/>
            <person name="Chaudhry V."/>
            <person name="Patil P.B."/>
        </authorList>
    </citation>
    <scope>NUCLEOTIDE SEQUENCE [LARGE SCALE GENOMIC DNA]</scope>
    <source>
        <strain evidence="1 2">NS226</strain>
    </source>
</reference>
<gene>
    <name evidence="1" type="ORF">NS226_19300</name>
</gene>
<dbReference type="STRING" id="401562.NS365_14365"/>
<evidence type="ECO:0000313" key="2">
    <source>
        <dbReference type="Proteomes" id="UP000078272"/>
    </source>
</evidence>